<feature type="region of interest" description="Disordered" evidence="1">
    <location>
        <begin position="1"/>
        <end position="23"/>
    </location>
</feature>
<dbReference type="RefSeq" id="WP_275680501.1">
    <property type="nucleotide sequence ID" value="NZ_JAJLJH010000001.1"/>
</dbReference>
<sequence>MTKIIPLDPVPAPPREADTGANRDPLSGEVGMHPIGVGVGAAAGGMAFGAAVGTVAGPLGMAVGALVGAVAGGLAGKGVAEAIDPTAEDAYWRANYASRAYATPRDSYDDWGPAYAYGVAHYNRNVGRSFDDVESELERGWDEARGSSSMEWTRARLAAFDAWERVRTEDAKL</sequence>
<proteinExistence type="predicted"/>
<organism evidence="2 3">
    <name type="scientific">Scleromatobacter humisilvae</name>
    <dbReference type="NCBI Taxonomy" id="2897159"/>
    <lineage>
        <taxon>Bacteria</taxon>
        <taxon>Pseudomonadati</taxon>
        <taxon>Pseudomonadota</taxon>
        <taxon>Betaproteobacteria</taxon>
        <taxon>Burkholderiales</taxon>
        <taxon>Sphaerotilaceae</taxon>
        <taxon>Scleromatobacter</taxon>
    </lineage>
</organism>
<protein>
    <recommendedName>
        <fullName evidence="4">Glycine zipper domain-containing protein</fullName>
    </recommendedName>
</protein>
<evidence type="ECO:0000313" key="2">
    <source>
        <dbReference type="EMBL" id="MCK9684474.1"/>
    </source>
</evidence>
<evidence type="ECO:0000313" key="3">
    <source>
        <dbReference type="Proteomes" id="UP001139353"/>
    </source>
</evidence>
<keyword evidence="3" id="KW-1185">Reference proteome</keyword>
<accession>A0A9X1YDD4</accession>
<dbReference type="EMBL" id="JAJLJH010000001">
    <property type="protein sequence ID" value="MCK9684474.1"/>
    <property type="molecule type" value="Genomic_DNA"/>
</dbReference>
<evidence type="ECO:0008006" key="4">
    <source>
        <dbReference type="Google" id="ProtNLM"/>
    </source>
</evidence>
<dbReference type="Proteomes" id="UP001139353">
    <property type="component" value="Unassembled WGS sequence"/>
</dbReference>
<dbReference type="AlphaFoldDB" id="A0A9X1YDD4"/>
<gene>
    <name evidence="2" type="ORF">LPC04_01990</name>
</gene>
<evidence type="ECO:0000256" key="1">
    <source>
        <dbReference type="SAM" id="MobiDB-lite"/>
    </source>
</evidence>
<comment type="caution">
    <text evidence="2">The sequence shown here is derived from an EMBL/GenBank/DDBJ whole genome shotgun (WGS) entry which is preliminary data.</text>
</comment>
<reference evidence="2" key="1">
    <citation type="submission" date="2021-11" db="EMBL/GenBank/DDBJ databases">
        <title>BS-T2-15 a new species belonging to the Comamonadaceae family isolated from the soil of a French oak forest.</title>
        <authorList>
            <person name="Mieszkin S."/>
            <person name="Alain K."/>
        </authorList>
    </citation>
    <scope>NUCLEOTIDE SEQUENCE</scope>
    <source>
        <strain evidence="2">BS-T2-15</strain>
    </source>
</reference>
<name>A0A9X1YDD4_9BURK</name>